<proteinExistence type="inferred from homology"/>
<dbReference type="GO" id="GO:0006310">
    <property type="term" value="P:DNA recombination"/>
    <property type="evidence" value="ECO:0007669"/>
    <property type="project" value="UniProtKB-KW"/>
</dbReference>
<keyword evidence="6" id="KW-1185">Reference proteome</keyword>
<dbReference type="Pfam" id="PF13102">
    <property type="entry name" value="Phage_int_SAM_5"/>
    <property type="match status" value="1"/>
</dbReference>
<dbReference type="GO" id="GO:0015074">
    <property type="term" value="P:DNA integration"/>
    <property type="evidence" value="ECO:0007669"/>
    <property type="project" value="InterPro"/>
</dbReference>
<dbReference type="STRING" id="1391627.SAMN05216464_11152"/>
<feature type="domain" description="Tyr recombinase" evidence="4">
    <location>
        <begin position="219"/>
        <end position="404"/>
    </location>
</feature>
<dbReference type="RefSeq" id="WP_091152367.1">
    <property type="nucleotide sequence ID" value="NZ_FNAI01000011.1"/>
</dbReference>
<evidence type="ECO:0000256" key="2">
    <source>
        <dbReference type="ARBA" id="ARBA00023125"/>
    </source>
</evidence>
<dbReference type="InterPro" id="IPR025269">
    <property type="entry name" value="SAM-like_dom"/>
</dbReference>
<organism evidence="5 6">
    <name type="scientific">Mucilaginibacter pineti</name>
    <dbReference type="NCBI Taxonomy" id="1391627"/>
    <lineage>
        <taxon>Bacteria</taxon>
        <taxon>Pseudomonadati</taxon>
        <taxon>Bacteroidota</taxon>
        <taxon>Sphingobacteriia</taxon>
        <taxon>Sphingobacteriales</taxon>
        <taxon>Sphingobacteriaceae</taxon>
        <taxon>Mucilaginibacter</taxon>
    </lineage>
</organism>
<evidence type="ECO:0000259" key="4">
    <source>
        <dbReference type="PROSITE" id="PS51898"/>
    </source>
</evidence>
<dbReference type="InterPro" id="IPR011010">
    <property type="entry name" value="DNA_brk_join_enz"/>
</dbReference>
<protein>
    <submittedName>
        <fullName evidence="5">Site-specific recombinase XerD</fullName>
    </submittedName>
</protein>
<dbReference type="InterPro" id="IPR050090">
    <property type="entry name" value="Tyrosine_recombinase_XerCD"/>
</dbReference>
<evidence type="ECO:0000313" key="6">
    <source>
        <dbReference type="Proteomes" id="UP000199072"/>
    </source>
</evidence>
<dbReference type="Pfam" id="PF17293">
    <property type="entry name" value="Arm-DNA-bind_5"/>
    <property type="match status" value="1"/>
</dbReference>
<name>A0A1G7H451_9SPHI</name>
<dbReference type="InterPro" id="IPR013762">
    <property type="entry name" value="Integrase-like_cat_sf"/>
</dbReference>
<dbReference type="EMBL" id="FNAI01000011">
    <property type="protein sequence ID" value="SDE95228.1"/>
    <property type="molecule type" value="Genomic_DNA"/>
</dbReference>
<gene>
    <name evidence="5" type="ORF">SAMN05216464_11152</name>
</gene>
<dbReference type="CDD" id="cd01185">
    <property type="entry name" value="INTN1_C_like"/>
    <property type="match status" value="1"/>
</dbReference>
<dbReference type="InterPro" id="IPR010998">
    <property type="entry name" value="Integrase_recombinase_N"/>
</dbReference>
<reference evidence="5 6" key="1">
    <citation type="submission" date="2016-10" db="EMBL/GenBank/DDBJ databases">
        <authorList>
            <person name="de Groot N.N."/>
        </authorList>
    </citation>
    <scope>NUCLEOTIDE SEQUENCE [LARGE SCALE GENOMIC DNA]</scope>
    <source>
        <strain evidence="5 6">47C3B</strain>
    </source>
</reference>
<dbReference type="Gene3D" id="1.10.150.130">
    <property type="match status" value="1"/>
</dbReference>
<dbReference type="Gene3D" id="1.10.443.10">
    <property type="entry name" value="Intergrase catalytic core"/>
    <property type="match status" value="1"/>
</dbReference>
<sequence>MKSNFHLLFYLRKQKNYKGGPMAVYMRITVDGKRVEMSAGRECDPAKWNSHAGRAIGAKEEIKSLNNYLDSLLTKVRNAHQVLIDANQRITTESLQNQFTGKTEKSRYLMKLFAEHNAKVKALIGNGFEANTLKGYNTSEKHLTGFLQKKYGKTDIEISQLNYAFITGFEFYLKADCKITGVSAAKYIKHLKKIANHCIANGWLKQNPFINFKSTAKAKERTFLTQQELDNITTSPKITIERLKQVKDIFVFCCYTGLSYADVKKLKRNEIGIGMDGEQWIFTSRQKTDTSSRIPLLPVASAILNRYQDHPQCENKGLLLPVLSNQKMNAYLKEIADLSDVHKHLTFHLARHTFATTVTLSNSVPIETVSKMLGHTNIKTTQHYAKILDLKVSQDMAALKQKYLTI</sequence>
<dbReference type="GO" id="GO:0003677">
    <property type="term" value="F:DNA binding"/>
    <property type="evidence" value="ECO:0007669"/>
    <property type="project" value="UniProtKB-KW"/>
</dbReference>
<dbReference type="InterPro" id="IPR002104">
    <property type="entry name" value="Integrase_catalytic"/>
</dbReference>
<dbReference type="PANTHER" id="PTHR30349">
    <property type="entry name" value="PHAGE INTEGRASE-RELATED"/>
    <property type="match status" value="1"/>
</dbReference>
<accession>A0A1G7H451</accession>
<keyword evidence="2" id="KW-0238">DNA-binding</keyword>
<dbReference type="Proteomes" id="UP000199072">
    <property type="component" value="Unassembled WGS sequence"/>
</dbReference>
<dbReference type="OrthoDB" id="892893at2"/>
<dbReference type="SUPFAM" id="SSF56349">
    <property type="entry name" value="DNA breaking-rejoining enzymes"/>
    <property type="match status" value="1"/>
</dbReference>
<keyword evidence="3" id="KW-0233">DNA recombination</keyword>
<dbReference type="PROSITE" id="PS51898">
    <property type="entry name" value="TYR_RECOMBINASE"/>
    <property type="match status" value="1"/>
</dbReference>
<comment type="similarity">
    <text evidence="1">Belongs to the 'phage' integrase family.</text>
</comment>
<dbReference type="InterPro" id="IPR035386">
    <property type="entry name" value="Arm-DNA-bind_5"/>
</dbReference>
<dbReference type="PANTHER" id="PTHR30349:SF64">
    <property type="entry name" value="PROPHAGE INTEGRASE INTD-RELATED"/>
    <property type="match status" value="1"/>
</dbReference>
<evidence type="ECO:0000256" key="1">
    <source>
        <dbReference type="ARBA" id="ARBA00008857"/>
    </source>
</evidence>
<evidence type="ECO:0000313" key="5">
    <source>
        <dbReference type="EMBL" id="SDE95228.1"/>
    </source>
</evidence>
<dbReference type="AlphaFoldDB" id="A0A1G7H451"/>
<evidence type="ECO:0000256" key="3">
    <source>
        <dbReference type="ARBA" id="ARBA00023172"/>
    </source>
</evidence>
<dbReference type="Pfam" id="PF00589">
    <property type="entry name" value="Phage_integrase"/>
    <property type="match status" value="1"/>
</dbReference>